<dbReference type="EMBL" id="BSPP01000011">
    <property type="protein sequence ID" value="GLS88207.1"/>
    <property type="molecule type" value="Genomic_DNA"/>
</dbReference>
<evidence type="ECO:0000256" key="7">
    <source>
        <dbReference type="ARBA" id="ARBA00022840"/>
    </source>
</evidence>
<dbReference type="GO" id="GO:0005737">
    <property type="term" value="C:cytoplasm"/>
    <property type="evidence" value="ECO:0007669"/>
    <property type="project" value="TreeGrafter"/>
</dbReference>
<name>A0AA37TV34_9RHOB</name>
<evidence type="ECO:0000313" key="10">
    <source>
        <dbReference type="EMBL" id="GLS88207.1"/>
    </source>
</evidence>
<evidence type="ECO:0000256" key="9">
    <source>
        <dbReference type="RuleBase" id="RU363066"/>
    </source>
</evidence>
<evidence type="ECO:0000256" key="2">
    <source>
        <dbReference type="ARBA" id="ARBA00008420"/>
    </source>
</evidence>
<dbReference type="EC" id="2.7.1.12" evidence="3 9"/>
<evidence type="ECO:0000256" key="6">
    <source>
        <dbReference type="ARBA" id="ARBA00022777"/>
    </source>
</evidence>
<dbReference type="AlphaFoldDB" id="A0AA37TV34"/>
<dbReference type="GO" id="GO:0005524">
    <property type="term" value="F:ATP binding"/>
    <property type="evidence" value="ECO:0007669"/>
    <property type="project" value="UniProtKB-KW"/>
</dbReference>
<dbReference type="InterPro" id="IPR006001">
    <property type="entry name" value="Therm_gnt_kin"/>
</dbReference>
<keyword evidence="6 9" id="KW-0418">Kinase</keyword>
<evidence type="ECO:0000256" key="8">
    <source>
        <dbReference type="ARBA" id="ARBA00048090"/>
    </source>
</evidence>
<dbReference type="GO" id="GO:0046316">
    <property type="term" value="F:gluconokinase activity"/>
    <property type="evidence" value="ECO:0007669"/>
    <property type="project" value="UniProtKB-EC"/>
</dbReference>
<dbReference type="SUPFAM" id="SSF52540">
    <property type="entry name" value="P-loop containing nucleoside triphosphate hydrolases"/>
    <property type="match status" value="1"/>
</dbReference>
<keyword evidence="11" id="KW-1185">Reference proteome</keyword>
<reference evidence="10 11" key="1">
    <citation type="journal article" date="2014" name="Int. J. Syst. Evol. Microbiol.">
        <title>Complete genome sequence of Corynebacterium casei LMG S-19264T (=DSM 44701T), isolated from a smear-ripened cheese.</title>
        <authorList>
            <consortium name="US DOE Joint Genome Institute (JGI-PGF)"/>
            <person name="Walter F."/>
            <person name="Albersmeier A."/>
            <person name="Kalinowski J."/>
            <person name="Ruckert C."/>
        </authorList>
    </citation>
    <scope>NUCLEOTIDE SEQUENCE [LARGE SCALE GENOMIC DNA]</scope>
    <source>
        <strain evidence="10 11">NBRC 111766</strain>
    </source>
</reference>
<organism evidence="10 11">
    <name type="scientific">Cypionkella aquatica</name>
    <dbReference type="NCBI Taxonomy" id="1756042"/>
    <lineage>
        <taxon>Bacteria</taxon>
        <taxon>Pseudomonadati</taxon>
        <taxon>Pseudomonadota</taxon>
        <taxon>Alphaproteobacteria</taxon>
        <taxon>Rhodobacterales</taxon>
        <taxon>Paracoccaceae</taxon>
        <taxon>Cypionkella</taxon>
    </lineage>
</organism>
<keyword evidence="7 9" id="KW-0067">ATP-binding</keyword>
<dbReference type="NCBIfam" id="TIGR01313">
    <property type="entry name" value="therm_gnt_kin"/>
    <property type="match status" value="1"/>
</dbReference>
<evidence type="ECO:0000256" key="4">
    <source>
        <dbReference type="ARBA" id="ARBA00022679"/>
    </source>
</evidence>
<comment type="similarity">
    <text evidence="2 9">Belongs to the gluconokinase GntK/GntV family.</text>
</comment>
<evidence type="ECO:0000256" key="3">
    <source>
        <dbReference type="ARBA" id="ARBA00012054"/>
    </source>
</evidence>
<evidence type="ECO:0000256" key="1">
    <source>
        <dbReference type="ARBA" id="ARBA00004761"/>
    </source>
</evidence>
<keyword evidence="4 9" id="KW-0808">Transferase</keyword>
<protein>
    <recommendedName>
        <fullName evidence="3 9">Gluconokinase</fullName>
        <ecNumber evidence="3 9">2.7.1.12</ecNumber>
    </recommendedName>
</protein>
<accession>A0AA37TV34</accession>
<proteinExistence type="inferred from homology"/>
<dbReference type="Gene3D" id="3.40.50.300">
    <property type="entry name" value="P-loop containing nucleotide triphosphate hydrolases"/>
    <property type="match status" value="1"/>
</dbReference>
<comment type="catalytic activity">
    <reaction evidence="8 9">
        <text>D-gluconate + ATP = 6-phospho-D-gluconate + ADP + H(+)</text>
        <dbReference type="Rhea" id="RHEA:19433"/>
        <dbReference type="ChEBI" id="CHEBI:15378"/>
        <dbReference type="ChEBI" id="CHEBI:18391"/>
        <dbReference type="ChEBI" id="CHEBI:30616"/>
        <dbReference type="ChEBI" id="CHEBI:58759"/>
        <dbReference type="ChEBI" id="CHEBI:456216"/>
        <dbReference type="EC" id="2.7.1.12"/>
    </reaction>
</comment>
<dbReference type="PANTHER" id="PTHR43442:SF3">
    <property type="entry name" value="GLUCONOKINASE-RELATED"/>
    <property type="match status" value="1"/>
</dbReference>
<gene>
    <name evidence="10" type="primary">idnK</name>
    <name evidence="10" type="ORF">GCM10010873_31810</name>
</gene>
<dbReference type="CDD" id="cd02021">
    <property type="entry name" value="GntK"/>
    <property type="match status" value="1"/>
</dbReference>
<evidence type="ECO:0000256" key="5">
    <source>
        <dbReference type="ARBA" id="ARBA00022741"/>
    </source>
</evidence>
<dbReference type="GO" id="GO:0005975">
    <property type="term" value="P:carbohydrate metabolic process"/>
    <property type="evidence" value="ECO:0007669"/>
    <property type="project" value="InterPro"/>
</dbReference>
<evidence type="ECO:0000313" key="11">
    <source>
        <dbReference type="Proteomes" id="UP001157355"/>
    </source>
</evidence>
<comment type="caution">
    <text evidence="10">The sequence shown here is derived from an EMBL/GenBank/DDBJ whole genome shotgun (WGS) entry which is preliminary data.</text>
</comment>
<dbReference type="PANTHER" id="PTHR43442">
    <property type="entry name" value="GLUCONOKINASE-RELATED"/>
    <property type="match status" value="1"/>
</dbReference>
<sequence>MGVAGSGKSSVGAALSAALALPYRDGDDLHPAENIAKMRRGEALTDADRWPWLALVGQALGGPGIVGCSALKQSYRALIDAQAGGGVVFVLLSGSRAVIEARMAARVGHFMPSSLLDSQFATLEVPGVGERAVIVDIDQPLVDVVAEIVFKLGALGLAAGGSRPDPEDI</sequence>
<dbReference type="InterPro" id="IPR027417">
    <property type="entry name" value="P-loop_NTPase"/>
</dbReference>
<dbReference type="Proteomes" id="UP001157355">
    <property type="component" value="Unassembled WGS sequence"/>
</dbReference>
<keyword evidence="5 9" id="KW-0547">Nucleotide-binding</keyword>
<comment type="pathway">
    <text evidence="1">Carbohydrate acid metabolism.</text>
</comment>